<organism evidence="4 5">
    <name type="scientific">Methylibium petroleiphilum (strain ATCC BAA-1232 / LMG 22953 / PM1)</name>
    <dbReference type="NCBI Taxonomy" id="420662"/>
    <lineage>
        <taxon>Bacteria</taxon>
        <taxon>Pseudomonadati</taxon>
        <taxon>Pseudomonadota</taxon>
        <taxon>Betaproteobacteria</taxon>
        <taxon>Burkholderiales</taxon>
        <taxon>Sphaerotilaceae</taxon>
        <taxon>Methylibium</taxon>
    </lineage>
</organism>
<dbReference type="Pfam" id="PF01757">
    <property type="entry name" value="Acyl_transf_3"/>
    <property type="match status" value="1"/>
</dbReference>
<feature type="transmembrane region" description="Helical" evidence="1">
    <location>
        <begin position="335"/>
        <end position="355"/>
    </location>
</feature>
<dbReference type="InterPro" id="IPR002656">
    <property type="entry name" value="Acyl_transf_3_dom"/>
</dbReference>
<feature type="transmembrane region" description="Helical" evidence="1">
    <location>
        <begin position="295"/>
        <end position="315"/>
    </location>
</feature>
<proteinExistence type="predicted"/>
<gene>
    <name evidence="4" type="ordered locus">Mpe_A2758</name>
</gene>
<dbReference type="eggNOG" id="COG1835">
    <property type="taxonomic scope" value="Bacteria"/>
</dbReference>
<dbReference type="InterPro" id="IPR043968">
    <property type="entry name" value="SGNH"/>
</dbReference>
<dbReference type="KEGG" id="mpt:Mpe_A2758"/>
<dbReference type="GO" id="GO:0016020">
    <property type="term" value="C:membrane"/>
    <property type="evidence" value="ECO:0007669"/>
    <property type="project" value="TreeGrafter"/>
</dbReference>
<keyword evidence="1" id="KW-0472">Membrane</keyword>
<reference evidence="4 5" key="1">
    <citation type="journal article" date="2007" name="J. Bacteriol.">
        <title>Whole-genome analysis of the methyl tert-butyl ether-degrading beta-proteobacterium Methylibium petroleiphilum PM1.</title>
        <authorList>
            <person name="Kane S.R."/>
            <person name="Chakicherla A.Y."/>
            <person name="Chain P.S.G."/>
            <person name="Schmidt R."/>
            <person name="Shin M.W."/>
            <person name="Legler T.C."/>
            <person name="Scow K.M."/>
            <person name="Larimer F.W."/>
            <person name="Lucas S.M."/>
            <person name="Richardson P.M."/>
            <person name="Hristova K.R."/>
        </authorList>
    </citation>
    <scope>NUCLEOTIDE SEQUENCE [LARGE SCALE GENOMIC DNA]</scope>
    <source>
        <strain evidence="5">ATCC BAA-1232 / LMG 22953 / PM1</strain>
    </source>
</reference>
<protein>
    <submittedName>
        <fullName evidence="4">O-antigen acetylase</fullName>
    </submittedName>
</protein>
<feature type="domain" description="Acyltransferase 3" evidence="2">
    <location>
        <begin position="34"/>
        <end position="352"/>
    </location>
</feature>
<dbReference type="PANTHER" id="PTHR23028">
    <property type="entry name" value="ACETYLTRANSFERASE"/>
    <property type="match status" value="1"/>
</dbReference>
<feature type="transmembrane region" description="Helical" evidence="1">
    <location>
        <begin position="248"/>
        <end position="266"/>
    </location>
</feature>
<feature type="transmembrane region" description="Helical" evidence="1">
    <location>
        <begin position="100"/>
        <end position="119"/>
    </location>
</feature>
<evidence type="ECO:0000313" key="4">
    <source>
        <dbReference type="EMBL" id="ABM95712.1"/>
    </source>
</evidence>
<feature type="transmembrane region" description="Helical" evidence="1">
    <location>
        <begin position="59"/>
        <end position="79"/>
    </location>
</feature>
<dbReference type="AlphaFoldDB" id="A2SJH3"/>
<dbReference type="EMBL" id="CP000555">
    <property type="protein sequence ID" value="ABM95712.1"/>
    <property type="molecule type" value="Genomic_DNA"/>
</dbReference>
<feature type="transmembrane region" description="Helical" evidence="1">
    <location>
        <begin position="158"/>
        <end position="180"/>
    </location>
</feature>
<dbReference type="GO" id="GO:0016747">
    <property type="term" value="F:acyltransferase activity, transferring groups other than amino-acyl groups"/>
    <property type="evidence" value="ECO:0007669"/>
    <property type="project" value="InterPro"/>
</dbReference>
<dbReference type="PANTHER" id="PTHR23028:SF53">
    <property type="entry name" value="ACYL_TRANSF_3 DOMAIN-CONTAINING PROTEIN"/>
    <property type="match status" value="1"/>
</dbReference>
<feature type="transmembrane region" description="Helical" evidence="1">
    <location>
        <begin position="272"/>
        <end position="290"/>
    </location>
</feature>
<dbReference type="STRING" id="420662.Mpe_A2758"/>
<feature type="transmembrane region" description="Helical" evidence="1">
    <location>
        <begin position="216"/>
        <end position="236"/>
    </location>
</feature>
<dbReference type="GO" id="GO:0009103">
    <property type="term" value="P:lipopolysaccharide biosynthetic process"/>
    <property type="evidence" value="ECO:0007669"/>
    <property type="project" value="TreeGrafter"/>
</dbReference>
<evidence type="ECO:0000259" key="3">
    <source>
        <dbReference type="Pfam" id="PF19040"/>
    </source>
</evidence>
<feature type="domain" description="SGNH" evidence="3">
    <location>
        <begin position="433"/>
        <end position="675"/>
    </location>
</feature>
<keyword evidence="1" id="KW-1133">Transmembrane helix</keyword>
<keyword evidence="1" id="KW-0812">Transmembrane</keyword>
<evidence type="ECO:0000259" key="2">
    <source>
        <dbReference type="Pfam" id="PF01757"/>
    </source>
</evidence>
<dbReference type="Proteomes" id="UP000000366">
    <property type="component" value="Chromosome"/>
</dbReference>
<accession>A2SJH3</accession>
<dbReference type="Pfam" id="PF19040">
    <property type="entry name" value="SGNH"/>
    <property type="match status" value="1"/>
</dbReference>
<dbReference type="HOGENOM" id="CLU_005679_10_2_4"/>
<feature type="transmembrane region" description="Helical" evidence="1">
    <location>
        <begin position="37"/>
        <end position="53"/>
    </location>
</feature>
<sequence>MQATADRCSRIDAVSIQLEGADHASTSSPRFSQDINGLRAMAVLVVMLFHFGVPGLRGGFVGVDIFFVISGCLMTGIIVRRLEAGRFSLVDFYVERARRIVPALLVLCVVLFAVGWLVLLPSEFRRMGKQIASSAVFASNLLFWRQSGYFDEGSHEKWLLHTWSLAVEWQFYLLYPLLLVALRRMVGAARTGFALAIVAVLAFALAVVGAERWPTSAFYLLPFRAWEMFAGGLVALIPFPPGRIGRRWVQVSGLVLLAIGFALIGVETPWPGGLALLPVTGTALVIWSAWERSALLGHPVAQFLGTISYSVYLWHWPVEVALRRFESGILATPTAHIATGLVLSLSIASLSYRWVERPARRLGQSGAAKRGGLLRRDVLQFGAASLAIALLGAGVWKLQGAPWRFSDTVQIADREATDGDPYGPRCFSTFGPALPPCRIGFDGPARVLLIGDSHALAIATALAAAAPAGGRSAGGVQFQGYASCPTVQGVTYGAHSELKCFDFNRTYLDPLTEGTESPVPLVVTNYWSSYLDASGLKFAGRDASGADPQPFNIDGYRQRFEATMCALARRRPVYVTLPFPEFAEHVPRTMALRLMRDPHAPDMTLPVGDYRQHNAQVIGWMQAASARCGIHLLDPVPYLCPDGLCRGSLNGRPLYTDRHHLSEFGNRLLVPMFRQVFVGGAEEPRASPSAW</sequence>
<feature type="transmembrane region" description="Helical" evidence="1">
    <location>
        <begin position="192"/>
        <end position="210"/>
    </location>
</feature>
<dbReference type="InterPro" id="IPR050879">
    <property type="entry name" value="Acyltransferase_3"/>
</dbReference>
<evidence type="ECO:0000313" key="5">
    <source>
        <dbReference type="Proteomes" id="UP000000366"/>
    </source>
</evidence>
<evidence type="ECO:0000256" key="1">
    <source>
        <dbReference type="SAM" id="Phobius"/>
    </source>
</evidence>
<keyword evidence="5" id="KW-1185">Reference proteome</keyword>
<feature type="transmembrane region" description="Helical" evidence="1">
    <location>
        <begin position="378"/>
        <end position="396"/>
    </location>
</feature>
<name>A2SJH3_METPP</name>